<protein>
    <submittedName>
        <fullName evidence="2">Fungal lipase-like domain-containing protein</fullName>
    </submittedName>
</protein>
<sequence>MKTFFVFILFLFHVNSVFCLYNETFARYFLWPMAAATFSSNPELCVKDNFKQGEFKRSIEVQCDHIKTDTCLGFSAVSHSDKAIILSFRGSENSEVSQEVIDAIIERPISAFGGKGKVLDYFLTAFTDVWKNGMKDDFLSLKNANPEYELWVTGHSLGAAMASIAATTIATSNYFDANKIKLVTYGQPRTGDKTYAALVDATIPYAIRVVHKFDIVPQIPPQFLYGYHHHKSEVWYNNDMAVGDPWIECDEDESKQCSDSETTVVGSDHDYYYGVTVGMASYGCKGWNPYV</sequence>
<reference evidence="2" key="1">
    <citation type="submission" date="2022-11" db="UniProtKB">
        <authorList>
            <consortium name="WormBaseParasite"/>
        </authorList>
    </citation>
    <scope>IDENTIFICATION</scope>
</reference>
<accession>A0AC35FJH3</accession>
<evidence type="ECO:0000313" key="1">
    <source>
        <dbReference type="Proteomes" id="UP000887580"/>
    </source>
</evidence>
<dbReference type="Proteomes" id="UP000887580">
    <property type="component" value="Unplaced"/>
</dbReference>
<name>A0AC35FJH3_9BILA</name>
<evidence type="ECO:0000313" key="2">
    <source>
        <dbReference type="WBParaSite" id="PS1159_v2.g18177.t1"/>
    </source>
</evidence>
<proteinExistence type="predicted"/>
<dbReference type="WBParaSite" id="PS1159_v2.g18177.t1">
    <property type="protein sequence ID" value="PS1159_v2.g18177.t1"/>
    <property type="gene ID" value="PS1159_v2.g18177"/>
</dbReference>
<organism evidence="1 2">
    <name type="scientific">Panagrolaimus sp. PS1159</name>
    <dbReference type="NCBI Taxonomy" id="55785"/>
    <lineage>
        <taxon>Eukaryota</taxon>
        <taxon>Metazoa</taxon>
        <taxon>Ecdysozoa</taxon>
        <taxon>Nematoda</taxon>
        <taxon>Chromadorea</taxon>
        <taxon>Rhabditida</taxon>
        <taxon>Tylenchina</taxon>
        <taxon>Panagrolaimomorpha</taxon>
        <taxon>Panagrolaimoidea</taxon>
        <taxon>Panagrolaimidae</taxon>
        <taxon>Panagrolaimus</taxon>
    </lineage>
</organism>